<evidence type="ECO:0000256" key="1">
    <source>
        <dbReference type="SAM" id="Phobius"/>
    </source>
</evidence>
<dbReference type="InterPro" id="IPR025992">
    <property type="entry name" value="Haem-bd"/>
</dbReference>
<dbReference type="SMART" id="SM01235">
    <property type="entry name" value="Haem_bd"/>
    <property type="match status" value="1"/>
</dbReference>
<protein>
    <recommendedName>
        <fullName evidence="2">Haem-binding domain-containing protein</fullName>
    </recommendedName>
</protein>
<dbReference type="OrthoDB" id="196738at2"/>
<evidence type="ECO:0000259" key="2">
    <source>
        <dbReference type="SMART" id="SM01235"/>
    </source>
</evidence>
<feature type="domain" description="Haem-binding" evidence="2">
    <location>
        <begin position="78"/>
        <end position="207"/>
    </location>
</feature>
<keyword evidence="1" id="KW-0812">Transmembrane</keyword>
<evidence type="ECO:0000313" key="4">
    <source>
        <dbReference type="Proteomes" id="UP000321291"/>
    </source>
</evidence>
<name>A0A5B8VQE3_9BACT</name>
<dbReference type="KEGG" id="agi:FSB73_13200"/>
<keyword evidence="1" id="KW-0472">Membrane</keyword>
<dbReference type="AlphaFoldDB" id="A0A5B8VQE3"/>
<sequence>MLKLLIASEAQVVYCRYRLPYFYRVGYKCHDQLPDCHIEPDLLCLYKGLGFLCITNKQKMAGYIKKQKKIWTTLLILLMGFGLLQFTTSQNTHPPSDEPLQAPTEVMNILRRSCYDCHSNQTKLVWYDRLAPASWLVSKDVKKGRKVLNFSEWGKLSDKQKSGALFNIVNFIMLGSMPLPNYLRLHPKAKVSMAELNILKQYAVCETARIQETSGQKNLQAAGSTTINGQLNEALLQAATGGDELPKTVLPAVNGIEYPAGMAIGD</sequence>
<keyword evidence="1" id="KW-1133">Transmembrane helix</keyword>
<proteinExistence type="predicted"/>
<accession>A0A5B8VQE3</accession>
<gene>
    <name evidence="3" type="ORF">FSB73_13200</name>
</gene>
<organism evidence="3 4">
    <name type="scientific">Arachidicoccus ginsenosidivorans</name>
    <dbReference type="NCBI Taxonomy" id="496057"/>
    <lineage>
        <taxon>Bacteria</taxon>
        <taxon>Pseudomonadati</taxon>
        <taxon>Bacteroidota</taxon>
        <taxon>Chitinophagia</taxon>
        <taxon>Chitinophagales</taxon>
        <taxon>Chitinophagaceae</taxon>
        <taxon>Arachidicoccus</taxon>
    </lineage>
</organism>
<dbReference type="Proteomes" id="UP000321291">
    <property type="component" value="Chromosome"/>
</dbReference>
<feature type="transmembrane region" description="Helical" evidence="1">
    <location>
        <begin position="70"/>
        <end position="88"/>
    </location>
</feature>
<evidence type="ECO:0000313" key="3">
    <source>
        <dbReference type="EMBL" id="QEC72488.1"/>
    </source>
</evidence>
<keyword evidence="4" id="KW-1185">Reference proteome</keyword>
<dbReference type="RefSeq" id="WP_146782981.1">
    <property type="nucleotide sequence ID" value="NZ_CP042434.1"/>
</dbReference>
<reference evidence="3 4" key="1">
    <citation type="journal article" date="2017" name="Int. J. Syst. Evol. Microbiol.">
        <title>Arachidicoccus ginsenosidivorans sp. nov., with ginsenoside-converting activity isolated from ginseng cultivating soil.</title>
        <authorList>
            <person name="Siddiqi M.Z."/>
            <person name="Aslam Z."/>
            <person name="Im W.T."/>
        </authorList>
    </citation>
    <scope>NUCLEOTIDE SEQUENCE [LARGE SCALE GENOMIC DNA]</scope>
    <source>
        <strain evidence="3 4">Gsoil 809</strain>
    </source>
</reference>
<dbReference type="Pfam" id="PF14376">
    <property type="entry name" value="Haem_bd"/>
    <property type="match status" value="1"/>
</dbReference>
<dbReference type="EMBL" id="CP042434">
    <property type="protein sequence ID" value="QEC72488.1"/>
    <property type="molecule type" value="Genomic_DNA"/>
</dbReference>
<feature type="transmembrane region" description="Helical" evidence="1">
    <location>
        <begin position="164"/>
        <end position="183"/>
    </location>
</feature>